<evidence type="ECO:0000313" key="2">
    <source>
        <dbReference type="Proteomes" id="UP000828390"/>
    </source>
</evidence>
<evidence type="ECO:0000313" key="1">
    <source>
        <dbReference type="EMBL" id="KAH3769115.1"/>
    </source>
</evidence>
<protein>
    <submittedName>
        <fullName evidence="1">Uncharacterized protein</fullName>
    </submittedName>
</protein>
<comment type="caution">
    <text evidence="1">The sequence shown here is derived from an EMBL/GenBank/DDBJ whole genome shotgun (WGS) entry which is preliminary data.</text>
</comment>
<accession>A0A9D4ICT5</accession>
<organism evidence="1 2">
    <name type="scientific">Dreissena polymorpha</name>
    <name type="common">Zebra mussel</name>
    <name type="synonym">Mytilus polymorpha</name>
    <dbReference type="NCBI Taxonomy" id="45954"/>
    <lineage>
        <taxon>Eukaryota</taxon>
        <taxon>Metazoa</taxon>
        <taxon>Spiralia</taxon>
        <taxon>Lophotrochozoa</taxon>
        <taxon>Mollusca</taxon>
        <taxon>Bivalvia</taxon>
        <taxon>Autobranchia</taxon>
        <taxon>Heteroconchia</taxon>
        <taxon>Euheterodonta</taxon>
        <taxon>Imparidentia</taxon>
        <taxon>Neoheterodontei</taxon>
        <taxon>Myida</taxon>
        <taxon>Dreissenoidea</taxon>
        <taxon>Dreissenidae</taxon>
        <taxon>Dreissena</taxon>
    </lineage>
</organism>
<sequence>MRSRLDVRKYSFCCRIVDIWNKLPEHVISAKTVHSFKRRLDKFLSDQPIKYQFTECLKFIGGIQDNSSDKNEELALKDGDTNLLQK</sequence>
<dbReference type="EMBL" id="JAIWYP010000009">
    <property type="protein sequence ID" value="KAH3769115.1"/>
    <property type="molecule type" value="Genomic_DNA"/>
</dbReference>
<dbReference type="AlphaFoldDB" id="A0A9D4ICT5"/>
<reference evidence="1" key="2">
    <citation type="submission" date="2020-11" db="EMBL/GenBank/DDBJ databases">
        <authorList>
            <person name="McCartney M.A."/>
            <person name="Auch B."/>
            <person name="Kono T."/>
            <person name="Mallez S."/>
            <person name="Becker A."/>
            <person name="Gohl D.M."/>
            <person name="Silverstein K.A.T."/>
            <person name="Koren S."/>
            <person name="Bechman K.B."/>
            <person name="Herman A."/>
            <person name="Abrahante J.E."/>
            <person name="Garbe J."/>
        </authorList>
    </citation>
    <scope>NUCLEOTIDE SEQUENCE</scope>
    <source>
        <strain evidence="1">Duluth1</strain>
        <tissue evidence="1">Whole animal</tissue>
    </source>
</reference>
<dbReference type="Proteomes" id="UP000828390">
    <property type="component" value="Unassembled WGS sequence"/>
</dbReference>
<gene>
    <name evidence="1" type="ORF">DPMN_170363</name>
</gene>
<proteinExistence type="predicted"/>
<reference evidence="1" key="1">
    <citation type="journal article" date="2019" name="bioRxiv">
        <title>The Genome of the Zebra Mussel, Dreissena polymorpha: A Resource for Invasive Species Research.</title>
        <authorList>
            <person name="McCartney M.A."/>
            <person name="Auch B."/>
            <person name="Kono T."/>
            <person name="Mallez S."/>
            <person name="Zhang Y."/>
            <person name="Obille A."/>
            <person name="Becker A."/>
            <person name="Abrahante J.E."/>
            <person name="Garbe J."/>
            <person name="Badalamenti J.P."/>
            <person name="Herman A."/>
            <person name="Mangelson H."/>
            <person name="Liachko I."/>
            <person name="Sullivan S."/>
            <person name="Sone E.D."/>
            <person name="Koren S."/>
            <person name="Silverstein K.A.T."/>
            <person name="Beckman K.B."/>
            <person name="Gohl D.M."/>
        </authorList>
    </citation>
    <scope>NUCLEOTIDE SEQUENCE</scope>
    <source>
        <strain evidence="1">Duluth1</strain>
        <tissue evidence="1">Whole animal</tissue>
    </source>
</reference>
<name>A0A9D4ICT5_DREPO</name>
<keyword evidence="2" id="KW-1185">Reference proteome</keyword>